<evidence type="ECO:0000256" key="1">
    <source>
        <dbReference type="SAM" id="Phobius"/>
    </source>
</evidence>
<gene>
    <name evidence="2" type="ORF">SACU0126_LOCUS19434</name>
</gene>
<name>A0A7S3SX36_9SPIT</name>
<dbReference type="GO" id="GO:0016020">
    <property type="term" value="C:membrane"/>
    <property type="evidence" value="ECO:0007669"/>
    <property type="project" value="InterPro"/>
</dbReference>
<organism evidence="2">
    <name type="scientific">Strombidinopsis acuminata</name>
    <dbReference type="NCBI Taxonomy" id="141414"/>
    <lineage>
        <taxon>Eukaryota</taxon>
        <taxon>Sar</taxon>
        <taxon>Alveolata</taxon>
        <taxon>Ciliophora</taxon>
        <taxon>Intramacronucleata</taxon>
        <taxon>Spirotrichea</taxon>
        <taxon>Choreotrichia</taxon>
        <taxon>Choreotrichida</taxon>
        <taxon>Strombidinopsidae</taxon>
        <taxon>Strombidinopsis</taxon>
    </lineage>
</organism>
<feature type="transmembrane region" description="Helical" evidence="1">
    <location>
        <begin position="145"/>
        <end position="165"/>
    </location>
</feature>
<dbReference type="EMBL" id="HBIQ01061161">
    <property type="protein sequence ID" value="CAE0567629.1"/>
    <property type="molecule type" value="Transcribed_RNA"/>
</dbReference>
<sequence>MARGVPMARGALRAVAGVCASAAAFLLMPSALLGGVSFADPSWIAARGAATMGPGLRGLSPKPLPMERPADAESEVAVTVQPVRRGLRFGLSSIGAALMLALPRRQGRDGKGRRPLLASGMLSALPAGTQAFVNSQVGVMLRLTALNFCKIYMAMLVLRITIMWFPNINPYRQPFYSMIQLTDPYLNLFRGWMPPIFGIDLSVILAFVVIQAVIDTLTLSPF</sequence>
<dbReference type="Pfam" id="PF02325">
    <property type="entry name" value="CCB3_YggT"/>
    <property type="match status" value="1"/>
</dbReference>
<evidence type="ECO:0000313" key="2">
    <source>
        <dbReference type="EMBL" id="CAE0567629.1"/>
    </source>
</evidence>
<keyword evidence="1" id="KW-0812">Transmembrane</keyword>
<reference evidence="2" key="1">
    <citation type="submission" date="2021-01" db="EMBL/GenBank/DDBJ databases">
        <authorList>
            <person name="Corre E."/>
            <person name="Pelletier E."/>
            <person name="Niang G."/>
            <person name="Scheremetjew M."/>
            <person name="Finn R."/>
            <person name="Kale V."/>
            <person name="Holt S."/>
            <person name="Cochrane G."/>
            <person name="Meng A."/>
            <person name="Brown T."/>
            <person name="Cohen L."/>
        </authorList>
    </citation>
    <scope>NUCLEOTIDE SEQUENCE</scope>
    <source>
        <strain evidence="2">SPMC142</strain>
    </source>
</reference>
<protein>
    <submittedName>
        <fullName evidence="2">Uncharacterized protein</fullName>
    </submittedName>
</protein>
<keyword evidence="1" id="KW-0472">Membrane</keyword>
<proteinExistence type="predicted"/>
<accession>A0A7S3SX36</accession>
<feature type="transmembrane region" description="Helical" evidence="1">
    <location>
        <begin position="86"/>
        <end position="103"/>
    </location>
</feature>
<dbReference type="PANTHER" id="PTHR33219:SF14">
    <property type="entry name" value="PROTEIN COFACTOR ASSEMBLY OF COMPLEX C SUBUNIT B CCB3, CHLOROPLASTIC-RELATED"/>
    <property type="match status" value="1"/>
</dbReference>
<dbReference type="PANTHER" id="PTHR33219">
    <property type="entry name" value="YLMG HOMOLOG PROTEIN 2, CHLOROPLASTIC"/>
    <property type="match status" value="1"/>
</dbReference>
<dbReference type="AlphaFoldDB" id="A0A7S3SX36"/>
<dbReference type="InterPro" id="IPR003425">
    <property type="entry name" value="CCB3/YggT"/>
</dbReference>
<keyword evidence="1" id="KW-1133">Transmembrane helix</keyword>
<feature type="transmembrane region" description="Helical" evidence="1">
    <location>
        <begin position="196"/>
        <end position="214"/>
    </location>
</feature>